<keyword evidence="3" id="KW-1185">Reference proteome</keyword>
<feature type="transmembrane region" description="Helical" evidence="1">
    <location>
        <begin position="50"/>
        <end position="71"/>
    </location>
</feature>
<accession>A0A0C9XBE8</accession>
<dbReference type="HOGENOM" id="CLU_2378395_0_0_1"/>
<evidence type="ECO:0000313" key="2">
    <source>
        <dbReference type="EMBL" id="KIJ95046.1"/>
    </source>
</evidence>
<reference evidence="3" key="2">
    <citation type="submission" date="2015-01" db="EMBL/GenBank/DDBJ databases">
        <title>Evolutionary Origins and Diversification of the Mycorrhizal Mutualists.</title>
        <authorList>
            <consortium name="DOE Joint Genome Institute"/>
            <consortium name="Mycorrhizal Genomics Consortium"/>
            <person name="Kohler A."/>
            <person name="Kuo A."/>
            <person name="Nagy L.G."/>
            <person name="Floudas D."/>
            <person name="Copeland A."/>
            <person name="Barry K.W."/>
            <person name="Cichocki N."/>
            <person name="Veneault-Fourrey C."/>
            <person name="LaButti K."/>
            <person name="Lindquist E.A."/>
            <person name="Lipzen A."/>
            <person name="Lundell T."/>
            <person name="Morin E."/>
            <person name="Murat C."/>
            <person name="Riley R."/>
            <person name="Ohm R."/>
            <person name="Sun H."/>
            <person name="Tunlid A."/>
            <person name="Henrissat B."/>
            <person name="Grigoriev I.V."/>
            <person name="Hibbett D.S."/>
            <person name="Martin F."/>
        </authorList>
    </citation>
    <scope>NUCLEOTIDE SEQUENCE [LARGE SCALE GENOMIC DNA]</scope>
    <source>
        <strain evidence="3">LaAM-08-1</strain>
    </source>
</reference>
<keyword evidence="1" id="KW-0812">Transmembrane</keyword>
<organism evidence="2 3">
    <name type="scientific">Laccaria amethystina LaAM-08-1</name>
    <dbReference type="NCBI Taxonomy" id="1095629"/>
    <lineage>
        <taxon>Eukaryota</taxon>
        <taxon>Fungi</taxon>
        <taxon>Dikarya</taxon>
        <taxon>Basidiomycota</taxon>
        <taxon>Agaricomycotina</taxon>
        <taxon>Agaricomycetes</taxon>
        <taxon>Agaricomycetidae</taxon>
        <taxon>Agaricales</taxon>
        <taxon>Agaricineae</taxon>
        <taxon>Hydnangiaceae</taxon>
        <taxon>Laccaria</taxon>
    </lineage>
</organism>
<feature type="non-terminal residue" evidence="2">
    <location>
        <position position="1"/>
    </location>
</feature>
<proteinExistence type="predicted"/>
<feature type="transmembrane region" description="Helical" evidence="1">
    <location>
        <begin position="12"/>
        <end position="38"/>
    </location>
</feature>
<dbReference type="Proteomes" id="UP000054477">
    <property type="component" value="Unassembled WGS sequence"/>
</dbReference>
<dbReference type="EMBL" id="KN838769">
    <property type="protein sequence ID" value="KIJ95046.1"/>
    <property type="molecule type" value="Genomic_DNA"/>
</dbReference>
<reference evidence="2 3" key="1">
    <citation type="submission" date="2014-04" db="EMBL/GenBank/DDBJ databases">
        <authorList>
            <consortium name="DOE Joint Genome Institute"/>
            <person name="Kuo A."/>
            <person name="Kohler A."/>
            <person name="Nagy L.G."/>
            <person name="Floudas D."/>
            <person name="Copeland A."/>
            <person name="Barry K.W."/>
            <person name="Cichocki N."/>
            <person name="Veneault-Fourrey C."/>
            <person name="LaButti K."/>
            <person name="Lindquist E.A."/>
            <person name="Lipzen A."/>
            <person name="Lundell T."/>
            <person name="Morin E."/>
            <person name="Murat C."/>
            <person name="Sun H."/>
            <person name="Tunlid A."/>
            <person name="Henrissat B."/>
            <person name="Grigoriev I.V."/>
            <person name="Hibbett D.S."/>
            <person name="Martin F."/>
            <person name="Nordberg H.P."/>
            <person name="Cantor M.N."/>
            <person name="Hua S.X."/>
        </authorList>
    </citation>
    <scope>NUCLEOTIDE SEQUENCE [LARGE SCALE GENOMIC DNA]</scope>
    <source>
        <strain evidence="2 3">LaAM-08-1</strain>
    </source>
</reference>
<evidence type="ECO:0000313" key="3">
    <source>
        <dbReference type="Proteomes" id="UP000054477"/>
    </source>
</evidence>
<keyword evidence="1" id="KW-0472">Membrane</keyword>
<sequence length="95" mass="10882">VHFSGNTDCGLSCFRICVVCFVLVGELAWILMCTLLVTQPVACLVSGCELAWFFMWTLLVMQMWPILFQMVRCELAWFLMYSTGDTECGLTCFRM</sequence>
<name>A0A0C9XBE8_9AGAR</name>
<protein>
    <submittedName>
        <fullName evidence="2">Uncharacterized protein</fullName>
    </submittedName>
</protein>
<keyword evidence="1" id="KW-1133">Transmembrane helix</keyword>
<gene>
    <name evidence="2" type="ORF">K443DRAFT_109459</name>
</gene>
<dbReference type="AlphaFoldDB" id="A0A0C9XBE8"/>
<evidence type="ECO:0000256" key="1">
    <source>
        <dbReference type="SAM" id="Phobius"/>
    </source>
</evidence>